<feature type="transmembrane region" description="Helical" evidence="11">
    <location>
        <begin position="148"/>
        <end position="169"/>
    </location>
</feature>
<evidence type="ECO:0000313" key="13">
    <source>
        <dbReference type="EMBL" id="KMQ72026.1"/>
    </source>
</evidence>
<evidence type="ECO:0000256" key="11">
    <source>
        <dbReference type="RuleBase" id="RU362031"/>
    </source>
</evidence>
<keyword evidence="6 11" id="KW-0378">Hydrolase</keyword>
<dbReference type="Pfam" id="PF02163">
    <property type="entry name" value="Peptidase_M50"/>
    <property type="match status" value="2"/>
</dbReference>
<accession>A0A0J7J1U2</accession>
<keyword evidence="14" id="KW-1185">Reference proteome</keyword>
<dbReference type="PANTHER" id="PTHR42837:SF2">
    <property type="entry name" value="MEMBRANE METALLOPROTEASE ARASP2, CHLOROPLASTIC-RELATED"/>
    <property type="match status" value="1"/>
</dbReference>
<dbReference type="EC" id="3.4.24.-" evidence="11"/>
<dbReference type="CDD" id="cd06163">
    <property type="entry name" value="S2P-M50_PDZ_RseP-like"/>
    <property type="match status" value="2"/>
</dbReference>
<dbReference type="GO" id="GO:0004222">
    <property type="term" value="F:metalloendopeptidase activity"/>
    <property type="evidence" value="ECO:0007669"/>
    <property type="project" value="InterPro"/>
</dbReference>
<feature type="transmembrane region" description="Helical" evidence="11">
    <location>
        <begin position="414"/>
        <end position="434"/>
    </location>
</feature>
<dbReference type="OrthoDB" id="9782003at2"/>
<gene>
    <name evidence="13" type="ORF">ACM44_03105</name>
</gene>
<keyword evidence="4 13" id="KW-0645">Protease</keyword>
<feature type="transmembrane region" description="Helical" evidence="11">
    <location>
        <begin position="7"/>
        <end position="27"/>
    </location>
</feature>
<dbReference type="PANTHER" id="PTHR42837">
    <property type="entry name" value="REGULATOR OF SIGMA-E PROTEASE RSEP"/>
    <property type="match status" value="1"/>
</dbReference>
<feature type="domain" description="Peptidase M50" evidence="12">
    <location>
        <begin position="98"/>
        <end position="475"/>
    </location>
</feature>
<evidence type="ECO:0000256" key="6">
    <source>
        <dbReference type="ARBA" id="ARBA00022801"/>
    </source>
</evidence>
<dbReference type="InterPro" id="IPR036034">
    <property type="entry name" value="PDZ_sf"/>
</dbReference>
<comment type="caution">
    <text evidence="13">The sequence shown here is derived from an EMBL/GenBank/DDBJ whole genome shotgun (WGS) entry which is preliminary data.</text>
</comment>
<dbReference type="Proteomes" id="UP000035900">
    <property type="component" value="Unassembled WGS sequence"/>
</dbReference>
<comment type="subcellular location">
    <subcellularLocation>
        <location evidence="2">Membrane</location>
        <topology evidence="2">Multi-pass membrane protein</topology>
    </subcellularLocation>
</comment>
<proteinExistence type="inferred from homology"/>
<evidence type="ECO:0000256" key="10">
    <source>
        <dbReference type="ARBA" id="ARBA00023136"/>
    </source>
</evidence>
<keyword evidence="11" id="KW-0479">Metal-binding</keyword>
<dbReference type="GO" id="GO:0046872">
    <property type="term" value="F:metal ion binding"/>
    <property type="evidence" value="ECO:0007669"/>
    <property type="project" value="UniProtKB-KW"/>
</dbReference>
<organism evidence="13 14">
    <name type="scientific">Chryseobacterium koreense CCUG 49689</name>
    <dbReference type="NCBI Taxonomy" id="1304281"/>
    <lineage>
        <taxon>Bacteria</taxon>
        <taxon>Pseudomonadati</taxon>
        <taxon>Bacteroidota</taxon>
        <taxon>Flavobacteriia</taxon>
        <taxon>Flavobacteriales</taxon>
        <taxon>Weeksellaceae</taxon>
        <taxon>Chryseobacterium group</taxon>
        <taxon>Chryseobacterium</taxon>
    </lineage>
</organism>
<dbReference type="NCBIfam" id="TIGR00054">
    <property type="entry name" value="RIP metalloprotease RseP"/>
    <property type="match status" value="1"/>
</dbReference>
<reference evidence="13 14" key="1">
    <citation type="journal article" date="2004" name="Int. J. Syst. Evol. Microbiol.">
        <title>Kaistella koreensis gen. nov., sp. nov., a novel member of the Chryseobacterium-Bergeyella-Riemerella branch.</title>
        <authorList>
            <person name="Kim M.K."/>
            <person name="Im W.T."/>
            <person name="Shin Y.K."/>
            <person name="Lim J.H."/>
            <person name="Kim S.H."/>
            <person name="Lee B.C."/>
            <person name="Park M.Y."/>
            <person name="Lee K.Y."/>
            <person name="Lee S.T."/>
        </authorList>
    </citation>
    <scope>NUCLEOTIDE SEQUENCE [LARGE SCALE GENOMIC DNA]</scope>
    <source>
        <strain evidence="13 14">CCUG 49689</strain>
    </source>
</reference>
<evidence type="ECO:0000259" key="12">
    <source>
        <dbReference type="Pfam" id="PF02163"/>
    </source>
</evidence>
<dbReference type="InterPro" id="IPR008915">
    <property type="entry name" value="Peptidase_M50"/>
</dbReference>
<dbReference type="STRING" id="1304281.ACM44_03105"/>
<evidence type="ECO:0000256" key="3">
    <source>
        <dbReference type="ARBA" id="ARBA00007931"/>
    </source>
</evidence>
<dbReference type="EMBL" id="LFNG01000004">
    <property type="protein sequence ID" value="KMQ72026.1"/>
    <property type="molecule type" value="Genomic_DNA"/>
</dbReference>
<evidence type="ECO:0000256" key="1">
    <source>
        <dbReference type="ARBA" id="ARBA00001947"/>
    </source>
</evidence>
<keyword evidence="7 11" id="KW-0862">Zinc</keyword>
<feature type="domain" description="Peptidase M50" evidence="12">
    <location>
        <begin position="10"/>
        <end position="63"/>
    </location>
</feature>
<comment type="cofactor">
    <cofactor evidence="1 11">
        <name>Zn(2+)</name>
        <dbReference type="ChEBI" id="CHEBI:29105"/>
    </cofactor>
</comment>
<keyword evidence="5 11" id="KW-0812">Transmembrane</keyword>
<evidence type="ECO:0000256" key="4">
    <source>
        <dbReference type="ARBA" id="ARBA00022670"/>
    </source>
</evidence>
<dbReference type="GO" id="GO:0016020">
    <property type="term" value="C:membrane"/>
    <property type="evidence" value="ECO:0007669"/>
    <property type="project" value="UniProtKB-SubCell"/>
</dbReference>
<dbReference type="Gene3D" id="2.30.42.10">
    <property type="match status" value="2"/>
</dbReference>
<sequence>MEITLKILQFILSISILVFLHELGHFIPAKWFKTRAEKFFLFFDPWFSLFAMKKINGKWQYKFLSRNLPDTQIVEANGEQKEVPIDLDQLPDDDWRKHPEATKWGIGWLPMGGYVKIAGMVDESMDTEQLKKPAQAWEFRSKPAWQRLIIMLGGVTVNFFLAWFIYSWLSYAKGETVFDTGKSDIAMNYGAPAKKMGFEDGDKILKVDGKTQTNLDKLTLDVLLSDHITVLRNGKEVTFHTSDDGKAMVFQDNAMKSFLSPRISPVVDTLTSKTAVDAGLKIGDRILSVEDQQVKYYDEVPVLLNPLAGKVAKITVDRNGNTVPLAIPVDAEGKIGFGSFKQVQKFISQKNFTFAQAVGRGFTRSIEVLTYQIKQFKLVFNKKVQGYKKVSGPIGIINQMPIAKDQAGNVSIDWTFFWGFTAMFSVWLAFLNLIPIPGLDGGHVVFTLWEMVTGKPVPQKVLENAQMIGVVFLLGLMVLIFGNDIFKWITGSF</sequence>
<evidence type="ECO:0000256" key="7">
    <source>
        <dbReference type="ARBA" id="ARBA00022833"/>
    </source>
</evidence>
<dbReference type="AlphaFoldDB" id="A0A0J7J1U2"/>
<evidence type="ECO:0000256" key="2">
    <source>
        <dbReference type="ARBA" id="ARBA00004141"/>
    </source>
</evidence>
<protein>
    <recommendedName>
        <fullName evidence="11">Zinc metalloprotease</fullName>
        <ecNumber evidence="11">3.4.24.-</ecNumber>
    </recommendedName>
</protein>
<evidence type="ECO:0000313" key="14">
    <source>
        <dbReference type="Proteomes" id="UP000035900"/>
    </source>
</evidence>
<dbReference type="RefSeq" id="WP_048498649.1">
    <property type="nucleotide sequence ID" value="NZ_LFNG01000004.1"/>
</dbReference>
<comment type="similarity">
    <text evidence="3 11">Belongs to the peptidase M50B family.</text>
</comment>
<feature type="transmembrane region" description="Helical" evidence="11">
    <location>
        <begin position="468"/>
        <end position="489"/>
    </location>
</feature>
<dbReference type="SUPFAM" id="SSF50156">
    <property type="entry name" value="PDZ domain-like"/>
    <property type="match status" value="2"/>
</dbReference>
<keyword evidence="8 11" id="KW-1133">Transmembrane helix</keyword>
<dbReference type="GO" id="GO:0006508">
    <property type="term" value="P:proteolysis"/>
    <property type="evidence" value="ECO:0007669"/>
    <property type="project" value="UniProtKB-KW"/>
</dbReference>
<keyword evidence="9 11" id="KW-0482">Metalloprotease</keyword>
<name>A0A0J7J1U2_9FLAO</name>
<dbReference type="PATRIC" id="fig|1304281.5.peg.671"/>
<keyword evidence="10 11" id="KW-0472">Membrane</keyword>
<evidence type="ECO:0000256" key="8">
    <source>
        <dbReference type="ARBA" id="ARBA00022989"/>
    </source>
</evidence>
<evidence type="ECO:0000256" key="9">
    <source>
        <dbReference type="ARBA" id="ARBA00023049"/>
    </source>
</evidence>
<dbReference type="InterPro" id="IPR004387">
    <property type="entry name" value="Pept_M50_Zn"/>
</dbReference>
<evidence type="ECO:0000256" key="5">
    <source>
        <dbReference type="ARBA" id="ARBA00022692"/>
    </source>
</evidence>